<dbReference type="PATRIC" id="fig|135735.6.peg.3672"/>
<dbReference type="RefSeq" id="WP_040056557.1">
    <property type="nucleotide sequence ID" value="NZ_CP011974.1"/>
</dbReference>
<dbReference type="Proteomes" id="UP000036202">
    <property type="component" value="Chromosome"/>
</dbReference>
<evidence type="ECO:0000256" key="1">
    <source>
        <dbReference type="SAM" id="Phobius"/>
    </source>
</evidence>
<dbReference type="AlphaFoldDB" id="A0A0H4KHU4"/>
<sequence length="121" mass="13925">MNKTNFIIFITAFLLGTSYMIFKIITGEKIGFNEFLFFSMLLMLYLPTITTKIERSEEEKRKTAEKSSKISYFLLLLFLFLAVLVEDILTGEINTLLAGVLALGMVTLPLVEFLMMKKYRS</sequence>
<reference evidence="3" key="2">
    <citation type="submission" date="2015-06" db="EMBL/GenBank/DDBJ databases">
        <title>Genome Sequence of Bacillus endophyticus and Analysis of its Companion Mechanism in the Ketogulonigenium vulgare-Bacillus strain Consortium.</title>
        <authorList>
            <person name="Jia N."/>
            <person name="Du J."/>
            <person name="Ding M.-Z."/>
            <person name="Gao F."/>
            <person name="Yuan Y.-J."/>
        </authorList>
    </citation>
    <scope>NUCLEOTIDE SEQUENCE [LARGE SCALE GENOMIC DNA]</scope>
    <source>
        <strain evidence="3">Hbe603</strain>
    </source>
</reference>
<feature type="transmembrane region" description="Helical" evidence="1">
    <location>
        <begin position="70"/>
        <end position="89"/>
    </location>
</feature>
<keyword evidence="1" id="KW-1133">Transmembrane helix</keyword>
<evidence type="ECO:0000313" key="2">
    <source>
        <dbReference type="EMBL" id="AKO93672.1"/>
    </source>
</evidence>
<protein>
    <submittedName>
        <fullName evidence="2">Uncharacterized protein</fullName>
    </submittedName>
</protein>
<keyword evidence="1" id="KW-0472">Membrane</keyword>
<feature type="transmembrane region" description="Helical" evidence="1">
    <location>
        <begin position="95"/>
        <end position="115"/>
    </location>
</feature>
<organism evidence="2 3">
    <name type="scientific">Priestia filamentosa</name>
    <dbReference type="NCBI Taxonomy" id="1402861"/>
    <lineage>
        <taxon>Bacteria</taxon>
        <taxon>Bacillati</taxon>
        <taxon>Bacillota</taxon>
        <taxon>Bacilli</taxon>
        <taxon>Bacillales</taxon>
        <taxon>Bacillaceae</taxon>
        <taxon>Priestia</taxon>
    </lineage>
</organism>
<dbReference type="EMBL" id="CP011974">
    <property type="protein sequence ID" value="AKO93672.1"/>
    <property type="molecule type" value="Genomic_DNA"/>
</dbReference>
<evidence type="ECO:0000313" key="3">
    <source>
        <dbReference type="Proteomes" id="UP000036202"/>
    </source>
</evidence>
<gene>
    <name evidence="2" type="ORF">BEH_17275</name>
</gene>
<keyword evidence="3" id="KW-1185">Reference proteome</keyword>
<dbReference type="KEGG" id="beo:BEH_17275"/>
<accession>A0A0H4KHU4</accession>
<reference evidence="2 3" key="1">
    <citation type="journal article" date="2015" name="PLoS ONE">
        <title>Genome Sequence of Bacillus endophyticus and Analysis of Its Companion Mechanism in the Ketogulonigenium vulgare-Bacillus Strain Consortium.</title>
        <authorList>
            <person name="Jia N."/>
            <person name="Du J."/>
            <person name="Ding M.Z."/>
            <person name="Gao F."/>
            <person name="Yuan Y.J."/>
        </authorList>
    </citation>
    <scope>NUCLEOTIDE SEQUENCE [LARGE SCALE GENOMIC DNA]</scope>
    <source>
        <strain evidence="2 3">Hbe603</strain>
    </source>
</reference>
<name>A0A0H4KHU4_9BACI</name>
<proteinExistence type="predicted"/>
<keyword evidence="1" id="KW-0812">Transmembrane</keyword>
<feature type="transmembrane region" description="Helical" evidence="1">
    <location>
        <begin position="31"/>
        <end position="49"/>
    </location>
</feature>
<feature type="transmembrane region" description="Helical" evidence="1">
    <location>
        <begin position="7"/>
        <end position="25"/>
    </location>
</feature>